<comment type="similarity">
    <text evidence="1 7">Belongs to the Lgt family.</text>
</comment>
<keyword evidence="3 7" id="KW-0808">Transferase</keyword>
<dbReference type="STRING" id="91604.ID47_05865"/>
<dbReference type="PROSITE" id="PS01311">
    <property type="entry name" value="LGT"/>
    <property type="match status" value="1"/>
</dbReference>
<reference evidence="8 9" key="1">
    <citation type="submission" date="2014-07" db="EMBL/GenBank/DDBJ databases">
        <title>Comparative genomic insights into amoeba endosymbionts belonging to the families of Holosporaceae and Candidatus Midichloriaceae within Rickettsiales.</title>
        <authorList>
            <person name="Wang Z."/>
            <person name="Wu M."/>
        </authorList>
    </citation>
    <scope>NUCLEOTIDE SEQUENCE [LARGE SCALE GENOMIC DNA]</scope>
    <source>
        <strain evidence="8">PRA3</strain>
    </source>
</reference>
<evidence type="ECO:0000256" key="7">
    <source>
        <dbReference type="HAMAP-Rule" id="MF_01147"/>
    </source>
</evidence>
<feature type="transmembrane region" description="Helical" evidence="7">
    <location>
        <begin position="229"/>
        <end position="251"/>
    </location>
</feature>
<feature type="binding site" evidence="7">
    <location>
        <position position="139"/>
    </location>
    <ligand>
        <name>a 1,2-diacyl-sn-glycero-3-phospho-(1'-sn-glycerol)</name>
        <dbReference type="ChEBI" id="CHEBI:64716"/>
    </ligand>
</feature>
<dbReference type="Proteomes" id="UP000028926">
    <property type="component" value="Chromosome"/>
</dbReference>
<feature type="transmembrane region" description="Helical" evidence="7">
    <location>
        <begin position="120"/>
        <end position="141"/>
    </location>
</feature>
<gene>
    <name evidence="7" type="primary">lgt</name>
    <name evidence="8" type="ORF">ID47_05865</name>
</gene>
<keyword evidence="5 7" id="KW-1133">Transmembrane helix</keyword>
<evidence type="ECO:0000256" key="1">
    <source>
        <dbReference type="ARBA" id="ARBA00007150"/>
    </source>
</evidence>
<dbReference type="HOGENOM" id="CLU_013386_1_0_5"/>
<dbReference type="OrthoDB" id="871140at2"/>
<comment type="function">
    <text evidence="7">Catalyzes the transfer of the diacylglyceryl group from phosphatidylglycerol to the sulfhydryl group of the N-terminal cysteine of a prolipoprotein, the first step in the formation of mature lipoproteins.</text>
</comment>
<evidence type="ECO:0000256" key="3">
    <source>
        <dbReference type="ARBA" id="ARBA00022679"/>
    </source>
</evidence>
<evidence type="ECO:0000256" key="2">
    <source>
        <dbReference type="ARBA" id="ARBA00022475"/>
    </source>
</evidence>
<dbReference type="GO" id="GO:0005886">
    <property type="term" value="C:plasma membrane"/>
    <property type="evidence" value="ECO:0007669"/>
    <property type="project" value="UniProtKB-SubCell"/>
</dbReference>
<dbReference type="EC" id="2.5.1.145" evidence="7"/>
<dbReference type="HAMAP" id="MF_01147">
    <property type="entry name" value="Lgt"/>
    <property type="match status" value="1"/>
</dbReference>
<name>A0A077B085_9PROT</name>
<dbReference type="UniPathway" id="UPA00664"/>
<dbReference type="RefSeq" id="WP_038464706.1">
    <property type="nucleotide sequence ID" value="NZ_CP008941.1"/>
</dbReference>
<evidence type="ECO:0000313" key="9">
    <source>
        <dbReference type="Proteomes" id="UP000028926"/>
    </source>
</evidence>
<keyword evidence="6 7" id="KW-0472">Membrane</keyword>
<keyword evidence="2 7" id="KW-1003">Cell membrane</keyword>
<organism evidence="8 9">
    <name type="scientific">Candidatus Odyssella acanthamoebae</name>
    <dbReference type="NCBI Taxonomy" id="91604"/>
    <lineage>
        <taxon>Bacteria</taxon>
        <taxon>Pseudomonadati</taxon>
        <taxon>Pseudomonadota</taxon>
        <taxon>Alphaproteobacteria</taxon>
        <taxon>Holosporales</taxon>
        <taxon>Candidatus Paracaedibacteraceae</taxon>
        <taxon>Candidatus Odyssella</taxon>
    </lineage>
</organism>
<dbReference type="eggNOG" id="COG0682">
    <property type="taxonomic scope" value="Bacteria"/>
</dbReference>
<feature type="transmembrane region" description="Helical" evidence="7">
    <location>
        <begin position="96"/>
        <end position="113"/>
    </location>
</feature>
<feature type="transmembrane region" description="Helical" evidence="7">
    <location>
        <begin position="174"/>
        <end position="192"/>
    </location>
</feature>
<feature type="transmembrane region" description="Helical" evidence="7">
    <location>
        <begin position="56"/>
        <end position="76"/>
    </location>
</feature>
<dbReference type="Pfam" id="PF01790">
    <property type="entry name" value="LGT"/>
    <property type="match status" value="1"/>
</dbReference>
<dbReference type="GO" id="GO:0042158">
    <property type="term" value="P:lipoprotein biosynthetic process"/>
    <property type="evidence" value="ECO:0007669"/>
    <property type="project" value="UniProtKB-UniRule"/>
</dbReference>
<dbReference type="GO" id="GO:0008961">
    <property type="term" value="F:phosphatidylglycerol-prolipoprotein diacylglyceryl transferase activity"/>
    <property type="evidence" value="ECO:0007669"/>
    <property type="project" value="UniProtKB-UniRule"/>
</dbReference>
<dbReference type="KEGG" id="paca:ID47_05865"/>
<evidence type="ECO:0000256" key="6">
    <source>
        <dbReference type="ARBA" id="ARBA00023136"/>
    </source>
</evidence>
<proteinExistence type="inferred from homology"/>
<sequence length="264" mass="29603">MLTFPNINPVALELGPLKIYWYGLAYMVGILLAWKIAAALIKNYPNNVEEKQLDDSIFWLIVGIVVGGRLGHVIFYTPHLFWTNPLEILKTWQGGMSFHGGLVGVIIALTLYVRREQIKFLSILDIIACVTPLGLFFGRIANFINGELWGRPTTVKWGMIFPYADGLPRHPSQLYEAATEGLLLFLLLVIVWAKTDLRHQPGRIAGLFGIGYALARSFCELYREPEIFVLGSLTIGQALSIPLIGIGWFLVRRPVTPTNEPKNL</sequence>
<evidence type="ECO:0000313" key="8">
    <source>
        <dbReference type="EMBL" id="AIK96360.1"/>
    </source>
</evidence>
<comment type="catalytic activity">
    <reaction evidence="7">
        <text>L-cysteinyl-[prolipoprotein] + a 1,2-diacyl-sn-glycero-3-phospho-(1'-sn-glycerol) = an S-1,2-diacyl-sn-glyceryl-L-cysteinyl-[prolipoprotein] + sn-glycerol 1-phosphate + H(+)</text>
        <dbReference type="Rhea" id="RHEA:56712"/>
        <dbReference type="Rhea" id="RHEA-COMP:14679"/>
        <dbReference type="Rhea" id="RHEA-COMP:14680"/>
        <dbReference type="ChEBI" id="CHEBI:15378"/>
        <dbReference type="ChEBI" id="CHEBI:29950"/>
        <dbReference type="ChEBI" id="CHEBI:57685"/>
        <dbReference type="ChEBI" id="CHEBI:64716"/>
        <dbReference type="ChEBI" id="CHEBI:140658"/>
        <dbReference type="EC" id="2.5.1.145"/>
    </reaction>
</comment>
<accession>A0A077B085</accession>
<keyword evidence="4 7" id="KW-0812">Transmembrane</keyword>
<keyword evidence="9" id="KW-1185">Reference proteome</keyword>
<dbReference type="PANTHER" id="PTHR30589:SF0">
    <property type="entry name" value="PHOSPHATIDYLGLYCEROL--PROLIPOPROTEIN DIACYLGLYCERYL TRANSFERASE"/>
    <property type="match status" value="1"/>
</dbReference>
<feature type="transmembrane region" description="Helical" evidence="7">
    <location>
        <begin position="20"/>
        <end position="44"/>
    </location>
</feature>
<dbReference type="EMBL" id="CP008941">
    <property type="protein sequence ID" value="AIK96360.1"/>
    <property type="molecule type" value="Genomic_DNA"/>
</dbReference>
<protein>
    <recommendedName>
        <fullName evidence="7">Phosphatidylglycerol--prolipoprotein diacylglyceryl transferase</fullName>
        <ecNumber evidence="7">2.5.1.145</ecNumber>
    </recommendedName>
</protein>
<evidence type="ECO:0000256" key="4">
    <source>
        <dbReference type="ARBA" id="ARBA00022692"/>
    </source>
</evidence>
<comment type="pathway">
    <text evidence="7">Protein modification; lipoprotein biosynthesis (diacylglyceryl transfer).</text>
</comment>
<dbReference type="AlphaFoldDB" id="A0A077B085"/>
<dbReference type="PANTHER" id="PTHR30589">
    <property type="entry name" value="PROLIPOPROTEIN DIACYLGLYCERYL TRANSFERASE"/>
    <property type="match status" value="1"/>
</dbReference>
<dbReference type="InterPro" id="IPR001640">
    <property type="entry name" value="Lgt"/>
</dbReference>
<evidence type="ECO:0000256" key="5">
    <source>
        <dbReference type="ARBA" id="ARBA00022989"/>
    </source>
</evidence>
<dbReference type="NCBIfam" id="TIGR00544">
    <property type="entry name" value="lgt"/>
    <property type="match status" value="1"/>
</dbReference>
<comment type="subcellular location">
    <subcellularLocation>
        <location evidence="7">Cell membrane</location>
        <topology evidence="7">Multi-pass membrane protein</topology>
    </subcellularLocation>
</comment>